<organism evidence="11 12">
    <name type="scientific">Pluvianellus socialis</name>
    <name type="common">Magellanic plover</name>
    <dbReference type="NCBI Taxonomy" id="227228"/>
    <lineage>
        <taxon>Eukaryota</taxon>
        <taxon>Metazoa</taxon>
        <taxon>Chordata</taxon>
        <taxon>Craniata</taxon>
        <taxon>Vertebrata</taxon>
        <taxon>Euteleostomi</taxon>
        <taxon>Archelosauria</taxon>
        <taxon>Archosauria</taxon>
        <taxon>Dinosauria</taxon>
        <taxon>Saurischia</taxon>
        <taxon>Theropoda</taxon>
        <taxon>Coelurosauria</taxon>
        <taxon>Aves</taxon>
        <taxon>Neognathae</taxon>
        <taxon>Neoaves</taxon>
        <taxon>Charadriiformes</taxon>
        <taxon>Charadriidae</taxon>
        <taxon>Pluvianellus</taxon>
    </lineage>
</organism>
<comment type="caution">
    <text evidence="11">The sequence shown here is derived from an EMBL/GenBank/DDBJ whole genome shotgun (WGS) entry which is preliminary data.</text>
</comment>
<comment type="subcellular location">
    <subcellularLocation>
        <location evidence="1">Cytoplasm</location>
        <location evidence="1">Cytoskeleton</location>
        <location evidence="1">Spindle</location>
    </subcellularLocation>
</comment>
<dbReference type="GO" id="GO:0051225">
    <property type="term" value="P:spindle assembly"/>
    <property type="evidence" value="ECO:0007669"/>
    <property type="project" value="InterPro"/>
</dbReference>
<gene>
    <name evidence="11" type="primary">Haus1</name>
    <name evidence="11" type="ORF">PLUSOC_R05555</name>
</gene>
<evidence type="ECO:0000256" key="3">
    <source>
        <dbReference type="ARBA" id="ARBA00022490"/>
    </source>
</evidence>
<keyword evidence="5" id="KW-0493">Microtubule</keyword>
<sequence>QVTLWLKKIYGYQPISQYELNARTVDTLYKLLERNEARDRDVSLLIADMKEKATEYKAEAKYTERLLAESLGLSLASLSSKGTSYVDALVNSAMTLETKDTSLASFFSAINDMTSEIYATESKNREMELELTNLRKKIAAALNLEDRLQKDLKKTKQLMEVQKARNDRRSHNFKFLKDKSIDFKIRIRTAQEQLLATGLDQSLTHESLVNLSE</sequence>
<dbReference type="PRINTS" id="PR02087">
    <property type="entry name" value="HAUSAUGMINL1"/>
</dbReference>
<evidence type="ECO:0000256" key="9">
    <source>
        <dbReference type="ARBA" id="ARBA00023306"/>
    </source>
</evidence>
<feature type="coiled-coil region" evidence="10">
    <location>
        <begin position="117"/>
        <end position="165"/>
    </location>
</feature>
<proteinExistence type="inferred from homology"/>
<dbReference type="GO" id="GO:0005829">
    <property type="term" value="C:cytosol"/>
    <property type="evidence" value="ECO:0007669"/>
    <property type="project" value="TreeGrafter"/>
</dbReference>
<dbReference type="GO" id="GO:0005819">
    <property type="term" value="C:spindle"/>
    <property type="evidence" value="ECO:0007669"/>
    <property type="project" value="UniProtKB-SubCell"/>
</dbReference>
<evidence type="ECO:0000256" key="4">
    <source>
        <dbReference type="ARBA" id="ARBA00022618"/>
    </source>
</evidence>
<name>A0A7L3DTC7_PLUSO</name>
<dbReference type="GO" id="GO:0051301">
    <property type="term" value="P:cell division"/>
    <property type="evidence" value="ECO:0007669"/>
    <property type="project" value="UniProtKB-KW"/>
</dbReference>
<dbReference type="PANTHER" id="PTHR31570">
    <property type="entry name" value="HAUS AUGMIN-LIKE COMPLEX SUBUNIT 1"/>
    <property type="match status" value="1"/>
</dbReference>
<accession>A0A7L3DTC7</accession>
<keyword evidence="8" id="KW-0206">Cytoskeleton</keyword>
<dbReference type="PANTHER" id="PTHR31570:SF1">
    <property type="entry name" value="HAUS AUGMIN-LIKE COMPLEX SUBUNIT 1"/>
    <property type="match status" value="1"/>
</dbReference>
<dbReference type="AlphaFoldDB" id="A0A7L3DTC7"/>
<dbReference type="Pfam" id="PF25762">
    <property type="entry name" value="HAUS1"/>
    <property type="match status" value="1"/>
</dbReference>
<comment type="similarity">
    <text evidence="2">Belongs to the HAUS1 family.</text>
</comment>
<evidence type="ECO:0000313" key="12">
    <source>
        <dbReference type="Proteomes" id="UP000519225"/>
    </source>
</evidence>
<dbReference type="InterPro" id="IPR026243">
    <property type="entry name" value="HAUS1"/>
</dbReference>
<keyword evidence="7 10" id="KW-0175">Coiled coil</keyword>
<evidence type="ECO:0000256" key="8">
    <source>
        <dbReference type="ARBA" id="ARBA00023212"/>
    </source>
</evidence>
<dbReference type="EMBL" id="VZTS01030045">
    <property type="protein sequence ID" value="NXT58557.1"/>
    <property type="molecule type" value="Genomic_DNA"/>
</dbReference>
<evidence type="ECO:0000256" key="1">
    <source>
        <dbReference type="ARBA" id="ARBA00004186"/>
    </source>
</evidence>
<keyword evidence="9" id="KW-0131">Cell cycle</keyword>
<evidence type="ECO:0000256" key="7">
    <source>
        <dbReference type="ARBA" id="ARBA00023054"/>
    </source>
</evidence>
<protein>
    <submittedName>
        <fullName evidence="11">HAUS1 protein</fullName>
    </submittedName>
</protein>
<reference evidence="11 12" key="1">
    <citation type="submission" date="2019-09" db="EMBL/GenBank/DDBJ databases">
        <title>Bird 10,000 Genomes (B10K) Project - Family phase.</title>
        <authorList>
            <person name="Zhang G."/>
        </authorList>
    </citation>
    <scope>NUCLEOTIDE SEQUENCE [LARGE SCALE GENOMIC DNA]</scope>
    <source>
        <strain evidence="11">B10K-DU-012-14</strain>
        <tissue evidence="11">Blood</tissue>
    </source>
</reference>
<dbReference type="Proteomes" id="UP000519225">
    <property type="component" value="Unassembled WGS sequence"/>
</dbReference>
<keyword evidence="6" id="KW-0498">Mitosis</keyword>
<dbReference type="GO" id="GO:0005874">
    <property type="term" value="C:microtubule"/>
    <property type="evidence" value="ECO:0007669"/>
    <property type="project" value="UniProtKB-KW"/>
</dbReference>
<keyword evidence="3" id="KW-0963">Cytoplasm</keyword>
<feature type="non-terminal residue" evidence="11">
    <location>
        <position position="213"/>
    </location>
</feature>
<evidence type="ECO:0000256" key="10">
    <source>
        <dbReference type="SAM" id="Coils"/>
    </source>
</evidence>
<keyword evidence="12" id="KW-1185">Reference proteome</keyword>
<evidence type="ECO:0000256" key="2">
    <source>
        <dbReference type="ARBA" id="ARBA00005479"/>
    </source>
</evidence>
<feature type="non-terminal residue" evidence="11">
    <location>
        <position position="1"/>
    </location>
</feature>
<evidence type="ECO:0000256" key="5">
    <source>
        <dbReference type="ARBA" id="ARBA00022701"/>
    </source>
</evidence>
<keyword evidence="4" id="KW-0132">Cell division</keyword>
<evidence type="ECO:0000256" key="6">
    <source>
        <dbReference type="ARBA" id="ARBA00022776"/>
    </source>
</evidence>
<dbReference type="GO" id="GO:0007098">
    <property type="term" value="P:centrosome cycle"/>
    <property type="evidence" value="ECO:0007669"/>
    <property type="project" value="TreeGrafter"/>
</dbReference>
<dbReference type="GO" id="GO:0070652">
    <property type="term" value="C:HAUS complex"/>
    <property type="evidence" value="ECO:0007669"/>
    <property type="project" value="InterPro"/>
</dbReference>
<evidence type="ECO:0000313" key="11">
    <source>
        <dbReference type="EMBL" id="NXT58557.1"/>
    </source>
</evidence>